<proteinExistence type="predicted"/>
<dbReference type="CDD" id="cd00156">
    <property type="entry name" value="REC"/>
    <property type="match status" value="1"/>
</dbReference>
<evidence type="ECO:0000256" key="2">
    <source>
        <dbReference type="ARBA" id="ARBA00012438"/>
    </source>
</evidence>
<gene>
    <name evidence="15" type="ORF">DES47_11715</name>
</gene>
<feature type="transmembrane region" description="Helical" evidence="10">
    <location>
        <begin position="16"/>
        <end position="34"/>
    </location>
</feature>
<keyword evidence="6" id="KW-0418">Kinase</keyword>
<dbReference type="Gene3D" id="3.30.450.20">
    <property type="entry name" value="PAS domain"/>
    <property type="match status" value="1"/>
</dbReference>
<dbReference type="PROSITE" id="PS50113">
    <property type="entry name" value="PAC"/>
    <property type="match status" value="1"/>
</dbReference>
<dbReference type="InterPro" id="IPR036890">
    <property type="entry name" value="HATPase_C_sf"/>
</dbReference>
<evidence type="ECO:0000259" key="13">
    <source>
        <dbReference type="PROSITE" id="PS50112"/>
    </source>
</evidence>
<keyword evidence="5" id="KW-0547">Nucleotide-binding</keyword>
<dbReference type="CDD" id="cd00130">
    <property type="entry name" value="PAS"/>
    <property type="match status" value="1"/>
</dbReference>
<dbReference type="InterPro" id="IPR003594">
    <property type="entry name" value="HATPase_dom"/>
</dbReference>
<dbReference type="Gene3D" id="3.30.565.10">
    <property type="entry name" value="Histidine kinase-like ATPase, C-terminal domain"/>
    <property type="match status" value="1"/>
</dbReference>
<dbReference type="PANTHER" id="PTHR43065">
    <property type="entry name" value="SENSOR HISTIDINE KINASE"/>
    <property type="match status" value="1"/>
</dbReference>
<keyword evidence="10" id="KW-0812">Transmembrane</keyword>
<evidence type="ECO:0000313" key="15">
    <source>
        <dbReference type="EMBL" id="TDP59697.1"/>
    </source>
</evidence>
<evidence type="ECO:0000259" key="12">
    <source>
        <dbReference type="PROSITE" id="PS50110"/>
    </source>
</evidence>
<dbReference type="GO" id="GO:0000155">
    <property type="term" value="F:phosphorelay sensor kinase activity"/>
    <property type="evidence" value="ECO:0007669"/>
    <property type="project" value="InterPro"/>
</dbReference>
<dbReference type="PROSITE" id="PS50112">
    <property type="entry name" value="PAS"/>
    <property type="match status" value="1"/>
</dbReference>
<feature type="modified residue" description="4-aspartylphosphate" evidence="9">
    <location>
        <position position="883"/>
    </location>
</feature>
<feature type="domain" description="Histidine kinase" evidence="11">
    <location>
        <begin position="597"/>
        <end position="813"/>
    </location>
</feature>
<dbReference type="InterPro" id="IPR000700">
    <property type="entry name" value="PAS-assoc_C"/>
</dbReference>
<dbReference type="SUPFAM" id="SSF55785">
    <property type="entry name" value="PYP-like sensor domain (PAS domain)"/>
    <property type="match status" value="1"/>
</dbReference>
<dbReference type="InterPro" id="IPR000014">
    <property type="entry name" value="PAS"/>
</dbReference>
<dbReference type="SMART" id="SM00388">
    <property type="entry name" value="HisKA"/>
    <property type="match status" value="1"/>
</dbReference>
<reference evidence="15 16" key="1">
    <citation type="submission" date="2019-03" db="EMBL/GenBank/DDBJ databases">
        <title>Genomic Encyclopedia of Type Strains, Phase IV (KMG-IV): sequencing the most valuable type-strain genomes for metagenomic binning, comparative biology and taxonomic classification.</title>
        <authorList>
            <person name="Goeker M."/>
        </authorList>
    </citation>
    <scope>NUCLEOTIDE SEQUENCE [LARGE SCALE GENOMIC DNA]</scope>
    <source>
        <strain evidence="15 16">DSM 16998</strain>
    </source>
</reference>
<dbReference type="InterPro" id="IPR013767">
    <property type="entry name" value="PAS_fold"/>
</dbReference>
<dbReference type="PROSITE" id="PS50109">
    <property type="entry name" value="HIS_KIN"/>
    <property type="match status" value="1"/>
</dbReference>
<keyword evidence="16" id="KW-1185">Reference proteome</keyword>
<dbReference type="FunCoup" id="A0A4R6QC31">
    <property type="interactions" value="354"/>
</dbReference>
<dbReference type="InterPro" id="IPR005467">
    <property type="entry name" value="His_kinase_dom"/>
</dbReference>
<dbReference type="Pfam" id="PF00072">
    <property type="entry name" value="Response_reg"/>
    <property type="match status" value="1"/>
</dbReference>
<comment type="caution">
    <text evidence="15">The sequence shown here is derived from an EMBL/GenBank/DDBJ whole genome shotgun (WGS) entry which is preliminary data.</text>
</comment>
<evidence type="ECO:0000256" key="5">
    <source>
        <dbReference type="ARBA" id="ARBA00022741"/>
    </source>
</evidence>
<evidence type="ECO:0000256" key="6">
    <source>
        <dbReference type="ARBA" id="ARBA00022777"/>
    </source>
</evidence>
<dbReference type="Pfam" id="PF02518">
    <property type="entry name" value="HATPase_c"/>
    <property type="match status" value="1"/>
</dbReference>
<feature type="domain" description="Response regulatory" evidence="12">
    <location>
        <begin position="834"/>
        <end position="950"/>
    </location>
</feature>
<dbReference type="InterPro" id="IPR036097">
    <property type="entry name" value="HisK_dim/P_sf"/>
</dbReference>
<dbReference type="RefSeq" id="WP_133703994.1">
    <property type="nucleotide sequence ID" value="NZ_SNXS01000017.1"/>
</dbReference>
<dbReference type="Gene3D" id="1.10.287.130">
    <property type="match status" value="1"/>
</dbReference>
<feature type="domain" description="PAC" evidence="14">
    <location>
        <begin position="527"/>
        <end position="577"/>
    </location>
</feature>
<evidence type="ECO:0000259" key="14">
    <source>
        <dbReference type="PROSITE" id="PS50113"/>
    </source>
</evidence>
<dbReference type="PROSITE" id="PS50110">
    <property type="entry name" value="RESPONSE_REGULATORY"/>
    <property type="match status" value="1"/>
</dbReference>
<keyword evidence="7" id="KW-0067">ATP-binding</keyword>
<dbReference type="OrthoDB" id="224978at2"/>
<dbReference type="GO" id="GO:0006355">
    <property type="term" value="P:regulation of DNA-templated transcription"/>
    <property type="evidence" value="ECO:0007669"/>
    <property type="project" value="InterPro"/>
</dbReference>
<organism evidence="15 16">
    <name type="scientific">Roseateles toxinivorans</name>
    <dbReference type="NCBI Taxonomy" id="270368"/>
    <lineage>
        <taxon>Bacteria</taxon>
        <taxon>Pseudomonadati</taxon>
        <taxon>Pseudomonadota</taxon>
        <taxon>Betaproteobacteria</taxon>
        <taxon>Burkholderiales</taxon>
        <taxon>Sphaerotilaceae</taxon>
        <taxon>Roseateles</taxon>
    </lineage>
</organism>
<dbReference type="SMART" id="SM00091">
    <property type="entry name" value="PAS"/>
    <property type="match status" value="1"/>
</dbReference>
<dbReference type="NCBIfam" id="TIGR00229">
    <property type="entry name" value="sensory_box"/>
    <property type="match status" value="1"/>
</dbReference>
<dbReference type="PANTHER" id="PTHR43065:SF46">
    <property type="entry name" value="C4-DICARBOXYLATE TRANSPORT SENSOR PROTEIN DCTB"/>
    <property type="match status" value="1"/>
</dbReference>
<dbReference type="AlphaFoldDB" id="A0A4R6QC31"/>
<dbReference type="SMART" id="SM00448">
    <property type="entry name" value="REC"/>
    <property type="match status" value="1"/>
</dbReference>
<dbReference type="SUPFAM" id="SSF52172">
    <property type="entry name" value="CheY-like"/>
    <property type="match status" value="1"/>
</dbReference>
<evidence type="ECO:0000256" key="1">
    <source>
        <dbReference type="ARBA" id="ARBA00000085"/>
    </source>
</evidence>
<dbReference type="CDD" id="cd00082">
    <property type="entry name" value="HisKA"/>
    <property type="match status" value="1"/>
</dbReference>
<comment type="catalytic activity">
    <reaction evidence="1">
        <text>ATP + protein L-histidine = ADP + protein N-phospho-L-histidine.</text>
        <dbReference type="EC" id="2.7.13.3"/>
    </reaction>
</comment>
<evidence type="ECO:0000256" key="4">
    <source>
        <dbReference type="ARBA" id="ARBA00022679"/>
    </source>
</evidence>
<evidence type="ECO:0000256" key="3">
    <source>
        <dbReference type="ARBA" id="ARBA00022553"/>
    </source>
</evidence>
<dbReference type="InterPro" id="IPR003661">
    <property type="entry name" value="HisK_dim/P_dom"/>
</dbReference>
<feature type="transmembrane region" description="Helical" evidence="10">
    <location>
        <begin position="371"/>
        <end position="392"/>
    </location>
</feature>
<dbReference type="SMART" id="SM00387">
    <property type="entry name" value="HATPase_c"/>
    <property type="match status" value="1"/>
</dbReference>
<dbReference type="SUPFAM" id="SSF55874">
    <property type="entry name" value="ATPase domain of HSP90 chaperone/DNA topoisomerase II/histidine kinase"/>
    <property type="match status" value="1"/>
</dbReference>
<evidence type="ECO:0000259" key="11">
    <source>
        <dbReference type="PROSITE" id="PS50109"/>
    </source>
</evidence>
<evidence type="ECO:0000256" key="9">
    <source>
        <dbReference type="PROSITE-ProRule" id="PRU00169"/>
    </source>
</evidence>
<accession>A0A4R6QC31</accession>
<evidence type="ECO:0000313" key="16">
    <source>
        <dbReference type="Proteomes" id="UP000295361"/>
    </source>
</evidence>
<dbReference type="InParanoid" id="A0A4R6QC31"/>
<dbReference type="PRINTS" id="PR00344">
    <property type="entry name" value="BCTRLSENSOR"/>
</dbReference>
<dbReference type="Pfam" id="PF00512">
    <property type="entry name" value="HisKA"/>
    <property type="match status" value="1"/>
</dbReference>
<evidence type="ECO:0000256" key="10">
    <source>
        <dbReference type="SAM" id="Phobius"/>
    </source>
</evidence>
<dbReference type="Gene3D" id="3.40.50.2300">
    <property type="match status" value="1"/>
</dbReference>
<keyword evidence="10" id="KW-1133">Transmembrane helix</keyword>
<name>A0A4R6QC31_9BURK</name>
<dbReference type="SUPFAM" id="SSF47384">
    <property type="entry name" value="Homodimeric domain of signal transducing histidine kinase"/>
    <property type="match status" value="1"/>
</dbReference>
<keyword evidence="10" id="KW-0472">Membrane</keyword>
<keyword evidence="4" id="KW-0808">Transferase</keyword>
<sequence length="959" mass="104434">MRTDPALQTLNTTRRLIWLLLVPVLLLLLVLTALQYRERVADAEQAIARRLDEHAQELAALAQPARAHVHDMRVLMESVWNEPPDAGPGLARALQPHQVAGVADGFSLDGARREQQALYGQIWWAEPGSDKFPEAWQRRAQAFTAHVRRVHAREPGFVASWFAGMDVNTSFGYPFVSTASILQSLELPSLQSIAALRAQAAQRTRARLASGPADAARQGRWGPPYISQLDGELVVSHMAEVVVDGQMLGEVSLDLRIAELQRRMDGWRPAAGRGWIVNDQRHVLADSSLPLRPSLRDGGRAVADTHVKSALADRLPEGLAMPDLAQALERPGRPLHAGGWVLAAAQRPGSPWTYVHAQTEASLRQAVLPSLLPNALIALMLLAMFVAGQWLLSRNFVNPAMQVLAYLRALTEQRDAPAPQLGRRWQLWVDAVTQTFRTQHELQRRERQREAFKSAIVDKALAAIVATDEQGFIREFNPAAEAMFGCSHEAALGRSVAEVIIPPRFRGPHEAGMRRMREGGPARVLGKRMELQALRADGSEFPVEMVLWRTEVDGESHYTASITDLSERRAAAQEIERQREALRQSEKLSAMGSLLAGVAHELNNPLAIVMGRANLLEEKCEDQPALRGDATRIREAAERCGRIVRTFLNMARSRPAQRGAMCLNTAAHAAADLLAYSYRSHGIELQLRLQEPLPEVLADADQVGQVVLNLLVNAQQALAAGSGESRRVSVSTGVDDSGGTVWLRVSDNGPGIAAAVRARLFQPFFTTKPEGLGTGLGLVVSRSLAREHGGELSLEPASPEGGTAFLLRLPLGGNLRPAPPPTQPGELEFHSRGQVLVVDDEAEIAELMRAMLESAGYEVASAESGAVALELLDAARFDAIVCDLRMPDMDGAALWRAVRSRQPALARRMLFVTGDTLSAGASQFLQSSGCASLDKPFTKADLLGQMATLMPAADEGPTR</sequence>
<evidence type="ECO:0000256" key="8">
    <source>
        <dbReference type="ARBA" id="ARBA00023012"/>
    </source>
</evidence>
<dbReference type="GO" id="GO:0005524">
    <property type="term" value="F:ATP binding"/>
    <property type="evidence" value="ECO:0007669"/>
    <property type="project" value="UniProtKB-KW"/>
</dbReference>
<dbReference type="EMBL" id="SNXS01000017">
    <property type="protein sequence ID" value="TDP59697.1"/>
    <property type="molecule type" value="Genomic_DNA"/>
</dbReference>
<dbReference type="InterPro" id="IPR011006">
    <property type="entry name" value="CheY-like_superfamily"/>
</dbReference>
<dbReference type="InterPro" id="IPR004358">
    <property type="entry name" value="Sig_transdc_His_kin-like_C"/>
</dbReference>
<feature type="domain" description="PAS" evidence="13">
    <location>
        <begin position="449"/>
        <end position="502"/>
    </location>
</feature>
<keyword evidence="8" id="KW-0902">Two-component regulatory system</keyword>
<dbReference type="EC" id="2.7.13.3" evidence="2"/>
<protein>
    <recommendedName>
        <fullName evidence="2">histidine kinase</fullName>
        <ecNumber evidence="2">2.7.13.3</ecNumber>
    </recommendedName>
</protein>
<evidence type="ECO:0000256" key="7">
    <source>
        <dbReference type="ARBA" id="ARBA00022840"/>
    </source>
</evidence>
<dbReference type="Pfam" id="PF00989">
    <property type="entry name" value="PAS"/>
    <property type="match status" value="1"/>
</dbReference>
<dbReference type="Proteomes" id="UP000295361">
    <property type="component" value="Unassembled WGS sequence"/>
</dbReference>
<dbReference type="InterPro" id="IPR035965">
    <property type="entry name" value="PAS-like_dom_sf"/>
</dbReference>
<keyword evidence="3 9" id="KW-0597">Phosphoprotein</keyword>
<dbReference type="InterPro" id="IPR001789">
    <property type="entry name" value="Sig_transdc_resp-reg_receiver"/>
</dbReference>